<keyword evidence="2" id="KW-0732">Signal</keyword>
<keyword evidence="4" id="KW-1185">Reference proteome</keyword>
<dbReference type="InterPro" id="IPR042100">
    <property type="entry name" value="Bug_dom1"/>
</dbReference>
<dbReference type="PANTHER" id="PTHR42928:SF5">
    <property type="entry name" value="BLR1237 PROTEIN"/>
    <property type="match status" value="1"/>
</dbReference>
<evidence type="ECO:0000256" key="2">
    <source>
        <dbReference type="SAM" id="SignalP"/>
    </source>
</evidence>
<dbReference type="OrthoDB" id="8678477at2"/>
<evidence type="ECO:0000313" key="3">
    <source>
        <dbReference type="EMBL" id="SNS49521.1"/>
    </source>
</evidence>
<dbReference type="Proteomes" id="UP000198284">
    <property type="component" value="Unassembled WGS sequence"/>
</dbReference>
<accession>A0A239EYH3</accession>
<gene>
    <name evidence="3" type="ORF">SAMN06265795_10375</name>
</gene>
<dbReference type="EMBL" id="FZOT01000003">
    <property type="protein sequence ID" value="SNS49521.1"/>
    <property type="molecule type" value="Genomic_DNA"/>
</dbReference>
<dbReference type="Pfam" id="PF03401">
    <property type="entry name" value="TctC"/>
    <property type="match status" value="1"/>
</dbReference>
<sequence>MTTSPFNPKRRRLMLGAAGLAGTGLLPAAAALAQSYPNRPITFLCPWPAGGTADATMRVLTKEMARHLGQPVVFENRPGASGMIGSRAIAAAAPDGYTIGQIPISVTRFSQLGTVNFDPLKDFTYLARTSGQTFGIVVRSDAKYKTLADLVKDAKANPGRINYGSAGVAGATHVGMEEFCLAAGIRMNHVPYKGGAPALTDLLGGQLDVLVDSSSWAQYVETGKLRLLATWGAERPPRFKNAPTLKDAGYDVVVDAPNGVGAPAGLPPEVEARLRDALRKAVASAEFRQACEKIDAPVMYQDAADYRKFVLEQYVHEKRLIEKLNLKEQIKNG</sequence>
<protein>
    <submittedName>
        <fullName evidence="3">Tripartite-type tricarboxylate transporter, receptor component TctC</fullName>
    </submittedName>
</protein>
<dbReference type="InterPro" id="IPR006311">
    <property type="entry name" value="TAT_signal"/>
</dbReference>
<dbReference type="PANTHER" id="PTHR42928">
    <property type="entry name" value="TRICARBOXYLATE-BINDING PROTEIN"/>
    <property type="match status" value="1"/>
</dbReference>
<dbReference type="InterPro" id="IPR005064">
    <property type="entry name" value="BUG"/>
</dbReference>
<evidence type="ECO:0000256" key="1">
    <source>
        <dbReference type="ARBA" id="ARBA00006987"/>
    </source>
</evidence>
<evidence type="ECO:0000313" key="4">
    <source>
        <dbReference type="Proteomes" id="UP000198284"/>
    </source>
</evidence>
<proteinExistence type="inferred from homology"/>
<feature type="signal peptide" evidence="2">
    <location>
        <begin position="1"/>
        <end position="33"/>
    </location>
</feature>
<dbReference type="Gene3D" id="3.40.190.150">
    <property type="entry name" value="Bordetella uptake gene, domain 1"/>
    <property type="match status" value="1"/>
</dbReference>
<feature type="chain" id="PRO_5012624771" evidence="2">
    <location>
        <begin position="34"/>
        <end position="333"/>
    </location>
</feature>
<dbReference type="Gene3D" id="3.40.190.10">
    <property type="entry name" value="Periplasmic binding protein-like II"/>
    <property type="match status" value="1"/>
</dbReference>
<dbReference type="PROSITE" id="PS51318">
    <property type="entry name" value="TAT"/>
    <property type="match status" value="1"/>
</dbReference>
<dbReference type="AlphaFoldDB" id="A0A239EYH3"/>
<dbReference type="SUPFAM" id="SSF53850">
    <property type="entry name" value="Periplasmic binding protein-like II"/>
    <property type="match status" value="1"/>
</dbReference>
<comment type="similarity">
    <text evidence="1">Belongs to the UPF0065 (bug) family.</text>
</comment>
<name>A0A239EYH3_9BURK</name>
<organism evidence="3 4">
    <name type="scientific">Noviherbaspirillum humi</name>
    <dbReference type="NCBI Taxonomy" id="1688639"/>
    <lineage>
        <taxon>Bacteria</taxon>
        <taxon>Pseudomonadati</taxon>
        <taxon>Pseudomonadota</taxon>
        <taxon>Betaproteobacteria</taxon>
        <taxon>Burkholderiales</taxon>
        <taxon>Oxalobacteraceae</taxon>
        <taxon>Noviherbaspirillum</taxon>
    </lineage>
</organism>
<keyword evidence="3" id="KW-0675">Receptor</keyword>
<dbReference type="RefSeq" id="WP_089398588.1">
    <property type="nucleotide sequence ID" value="NZ_FZOT01000003.1"/>
</dbReference>
<dbReference type="PIRSF" id="PIRSF017082">
    <property type="entry name" value="YflP"/>
    <property type="match status" value="1"/>
</dbReference>
<reference evidence="3 4" key="1">
    <citation type="submission" date="2017-06" db="EMBL/GenBank/DDBJ databases">
        <authorList>
            <person name="Kim H.J."/>
            <person name="Triplett B.A."/>
        </authorList>
    </citation>
    <scope>NUCLEOTIDE SEQUENCE [LARGE SCALE GENOMIC DNA]</scope>
    <source>
        <strain evidence="3 4">U15</strain>
    </source>
</reference>
<dbReference type="CDD" id="cd07012">
    <property type="entry name" value="PBP2_Bug_TTT"/>
    <property type="match status" value="1"/>
</dbReference>